<protein>
    <submittedName>
        <fullName evidence="7">HTH-type transcriptional regulator GbpR</fullName>
    </submittedName>
</protein>
<dbReference type="InterPro" id="IPR050950">
    <property type="entry name" value="HTH-type_LysR_regulators"/>
</dbReference>
<evidence type="ECO:0000313" key="7">
    <source>
        <dbReference type="EMBL" id="CAB3681503.1"/>
    </source>
</evidence>
<comment type="similarity">
    <text evidence="1">Belongs to the LysR transcriptional regulatory family.</text>
</comment>
<reference evidence="7 8" key="1">
    <citation type="submission" date="2020-04" db="EMBL/GenBank/DDBJ databases">
        <authorList>
            <person name="De Canck E."/>
        </authorList>
    </citation>
    <scope>NUCLEOTIDE SEQUENCE [LARGE SCALE GENOMIC DNA]</scope>
    <source>
        <strain evidence="7 8">LMG 26690</strain>
    </source>
</reference>
<keyword evidence="2" id="KW-0805">Transcription regulation</keyword>
<dbReference type="InterPro" id="IPR036390">
    <property type="entry name" value="WH_DNA-bd_sf"/>
</dbReference>
<dbReference type="InterPro" id="IPR036388">
    <property type="entry name" value="WH-like_DNA-bd_sf"/>
</dbReference>
<dbReference type="GO" id="GO:0003677">
    <property type="term" value="F:DNA binding"/>
    <property type="evidence" value="ECO:0007669"/>
    <property type="project" value="UniProtKB-KW"/>
</dbReference>
<sequence length="353" mass="37831">MGGGMSDSPREQDHRPRPRAGAAARMSNFRITPNALSHKLKLHQLQIFERVLARRSLSRAASELHLTQPTVTKAIHDLEAFFGSTLFERSNRGVTPTELALVLGRRVHAMMAEVRYMADDIDAVLGGASGHVVVGTLIAASAKLLPEAIARLMTDHPGIQVTVREGPSAQLLPALATGDVDIVVGRLPGADMASISGVAVDHHKLYHEDLCLVVGARHPMAGATDVALADLMDHIWILPAPTSPLRASIERTFFDAGLRLPARHVESLSLLTNIGVLMHSDALALIPHDAAAQFLSMGILARLPTNVFGAFGDVGYSIRADRPLTPACQRLVDYLKQITAQRLTTTDAPLAGA</sequence>
<organism evidence="7 8">
    <name type="scientific">Achromobacter animicus</name>
    <dbReference type="NCBI Taxonomy" id="1389935"/>
    <lineage>
        <taxon>Bacteria</taxon>
        <taxon>Pseudomonadati</taxon>
        <taxon>Pseudomonadota</taxon>
        <taxon>Betaproteobacteria</taxon>
        <taxon>Burkholderiales</taxon>
        <taxon>Alcaligenaceae</taxon>
        <taxon>Achromobacter</taxon>
    </lineage>
</organism>
<evidence type="ECO:0000259" key="6">
    <source>
        <dbReference type="PROSITE" id="PS50931"/>
    </source>
</evidence>
<evidence type="ECO:0000256" key="4">
    <source>
        <dbReference type="ARBA" id="ARBA00023163"/>
    </source>
</evidence>
<dbReference type="InterPro" id="IPR000847">
    <property type="entry name" value="LysR_HTH_N"/>
</dbReference>
<feature type="region of interest" description="Disordered" evidence="5">
    <location>
        <begin position="1"/>
        <end position="24"/>
    </location>
</feature>
<evidence type="ECO:0000256" key="3">
    <source>
        <dbReference type="ARBA" id="ARBA00023125"/>
    </source>
</evidence>
<keyword evidence="4" id="KW-0804">Transcription</keyword>
<evidence type="ECO:0000256" key="1">
    <source>
        <dbReference type="ARBA" id="ARBA00009437"/>
    </source>
</evidence>
<dbReference type="EMBL" id="CADIJM010000002">
    <property type="protein sequence ID" value="CAB3681503.1"/>
    <property type="molecule type" value="Genomic_DNA"/>
</dbReference>
<keyword evidence="3" id="KW-0238">DNA-binding</keyword>
<evidence type="ECO:0000256" key="5">
    <source>
        <dbReference type="SAM" id="MobiDB-lite"/>
    </source>
</evidence>
<dbReference type="PRINTS" id="PR00039">
    <property type="entry name" value="HTHLYSR"/>
</dbReference>
<dbReference type="Gene3D" id="3.40.190.10">
    <property type="entry name" value="Periplasmic binding protein-like II"/>
    <property type="match status" value="2"/>
</dbReference>
<dbReference type="SUPFAM" id="SSF53850">
    <property type="entry name" value="Periplasmic binding protein-like II"/>
    <property type="match status" value="1"/>
</dbReference>
<dbReference type="Pfam" id="PF00126">
    <property type="entry name" value="HTH_1"/>
    <property type="match status" value="1"/>
</dbReference>
<accession>A0A6S6ZRA6</accession>
<dbReference type="RefSeq" id="WP_175122586.1">
    <property type="nucleotide sequence ID" value="NZ_CADIJM010000002.1"/>
</dbReference>
<dbReference type="PANTHER" id="PTHR30419:SF8">
    <property type="entry name" value="NITROGEN ASSIMILATION TRANSCRIPTIONAL ACTIVATOR-RELATED"/>
    <property type="match status" value="1"/>
</dbReference>
<dbReference type="GO" id="GO:0003700">
    <property type="term" value="F:DNA-binding transcription factor activity"/>
    <property type="evidence" value="ECO:0007669"/>
    <property type="project" value="InterPro"/>
</dbReference>
<keyword evidence="8" id="KW-1185">Reference proteome</keyword>
<dbReference type="Proteomes" id="UP000494214">
    <property type="component" value="Unassembled WGS sequence"/>
</dbReference>
<evidence type="ECO:0000313" key="8">
    <source>
        <dbReference type="Proteomes" id="UP000494214"/>
    </source>
</evidence>
<dbReference type="GO" id="GO:0005829">
    <property type="term" value="C:cytosol"/>
    <property type="evidence" value="ECO:0007669"/>
    <property type="project" value="TreeGrafter"/>
</dbReference>
<dbReference type="InterPro" id="IPR005119">
    <property type="entry name" value="LysR_subst-bd"/>
</dbReference>
<dbReference type="PANTHER" id="PTHR30419">
    <property type="entry name" value="HTH-TYPE TRANSCRIPTIONAL REGULATOR YBHD"/>
    <property type="match status" value="1"/>
</dbReference>
<name>A0A6S6ZRA6_9BURK</name>
<proteinExistence type="inferred from homology"/>
<dbReference type="AlphaFoldDB" id="A0A6S6ZRA6"/>
<gene>
    <name evidence="7" type="primary">gbpR_3</name>
    <name evidence="7" type="ORF">LMG26690_01624</name>
</gene>
<dbReference type="SUPFAM" id="SSF46785">
    <property type="entry name" value="Winged helix' DNA-binding domain"/>
    <property type="match status" value="1"/>
</dbReference>
<dbReference type="PROSITE" id="PS50931">
    <property type="entry name" value="HTH_LYSR"/>
    <property type="match status" value="1"/>
</dbReference>
<evidence type="ECO:0000256" key="2">
    <source>
        <dbReference type="ARBA" id="ARBA00023015"/>
    </source>
</evidence>
<feature type="domain" description="HTH lysR-type" evidence="6">
    <location>
        <begin position="40"/>
        <end position="97"/>
    </location>
</feature>
<dbReference type="Pfam" id="PF03466">
    <property type="entry name" value="LysR_substrate"/>
    <property type="match status" value="1"/>
</dbReference>
<dbReference type="Gene3D" id="1.10.10.10">
    <property type="entry name" value="Winged helix-like DNA-binding domain superfamily/Winged helix DNA-binding domain"/>
    <property type="match status" value="1"/>
</dbReference>